<comment type="caution">
    <text evidence="3">The sequence shown here is derived from an EMBL/GenBank/DDBJ whole genome shotgun (WGS) entry which is preliminary data.</text>
</comment>
<evidence type="ECO:0000313" key="4">
    <source>
        <dbReference type="Proteomes" id="UP000697995"/>
    </source>
</evidence>
<dbReference type="PANTHER" id="PTHR43391:SF94">
    <property type="entry name" value="OXIDOREDUCTASE-RELATED"/>
    <property type="match status" value="1"/>
</dbReference>
<dbReference type="PANTHER" id="PTHR43391">
    <property type="entry name" value="RETINOL DEHYDROGENASE-RELATED"/>
    <property type="match status" value="1"/>
</dbReference>
<protein>
    <submittedName>
        <fullName evidence="3">Oxidoreductase</fullName>
    </submittedName>
</protein>
<dbReference type="PRINTS" id="PR00081">
    <property type="entry name" value="GDHRDH"/>
</dbReference>
<keyword evidence="2" id="KW-0560">Oxidoreductase</keyword>
<gene>
    <name evidence="3" type="ORF">CKO45_08230</name>
</gene>
<dbReference type="SUPFAM" id="SSF51735">
    <property type="entry name" value="NAD(P)-binding Rossmann-fold domains"/>
    <property type="match status" value="1"/>
</dbReference>
<comment type="similarity">
    <text evidence="1">Belongs to the short-chain dehydrogenases/reductases (SDR) family.</text>
</comment>
<accession>A0ABS1CUN4</accession>
<dbReference type="Proteomes" id="UP000697995">
    <property type="component" value="Unassembled WGS sequence"/>
</dbReference>
<evidence type="ECO:0000256" key="1">
    <source>
        <dbReference type="ARBA" id="ARBA00006484"/>
    </source>
</evidence>
<dbReference type="EMBL" id="NRSG01000042">
    <property type="protein sequence ID" value="MBK1658215.1"/>
    <property type="molecule type" value="Genomic_DNA"/>
</dbReference>
<dbReference type="Pfam" id="PF00106">
    <property type="entry name" value="adh_short"/>
    <property type="match status" value="1"/>
</dbReference>
<evidence type="ECO:0000256" key="2">
    <source>
        <dbReference type="ARBA" id="ARBA00023002"/>
    </source>
</evidence>
<dbReference type="InterPro" id="IPR036291">
    <property type="entry name" value="NAD(P)-bd_dom_sf"/>
</dbReference>
<proteinExistence type="inferred from homology"/>
<reference evidence="3 4" key="1">
    <citation type="journal article" date="2020" name="Microorganisms">
        <title>Osmotic Adaptation and Compatible Solute Biosynthesis of Phototrophic Bacteria as Revealed from Genome Analyses.</title>
        <authorList>
            <person name="Imhoff J.F."/>
            <person name="Rahn T."/>
            <person name="Kunzel S."/>
            <person name="Keller A."/>
            <person name="Neulinger S.C."/>
        </authorList>
    </citation>
    <scope>NUCLEOTIDE SEQUENCE [LARGE SCALE GENOMIC DNA]</scope>
    <source>
        <strain evidence="3 4">DSM 15382</strain>
    </source>
</reference>
<organism evidence="3 4">
    <name type="scientific">Paracraurococcus ruber</name>
    <dbReference type="NCBI Taxonomy" id="77675"/>
    <lineage>
        <taxon>Bacteria</taxon>
        <taxon>Pseudomonadati</taxon>
        <taxon>Pseudomonadota</taxon>
        <taxon>Alphaproteobacteria</taxon>
        <taxon>Acetobacterales</taxon>
        <taxon>Roseomonadaceae</taxon>
        <taxon>Paracraurococcus</taxon>
    </lineage>
</organism>
<name>A0ABS1CUN4_9PROT</name>
<sequence length="233" mass="23943">MDLGAGKHVLVAGGSRGIGLGIASRLAGAAARLWSVSRSPSPHGEWIQADLATGEGVAAVADRLGGQRLDALLYLGGTWERNAFTAAYAFAHGDRAELERVLAVNLLAPVHLVHALLPELRRSPSPRALFVGSLSGLDNAASREVANSASKFGLRGAAQALRRELPWLAVTVLNPGNVATPEVEADIDAGRFGPQVPIPMDDLAAAIGFALSLSPAAVATEINLAQTGSAVGL</sequence>
<dbReference type="InterPro" id="IPR002347">
    <property type="entry name" value="SDR_fam"/>
</dbReference>
<evidence type="ECO:0000313" key="3">
    <source>
        <dbReference type="EMBL" id="MBK1658215.1"/>
    </source>
</evidence>
<dbReference type="Gene3D" id="3.40.50.720">
    <property type="entry name" value="NAD(P)-binding Rossmann-like Domain"/>
    <property type="match status" value="1"/>
</dbReference>
<keyword evidence="4" id="KW-1185">Reference proteome</keyword>